<organism evidence="5 6">
    <name type="scientific">Nakaseomyces bracarensis</name>
    <dbReference type="NCBI Taxonomy" id="273131"/>
    <lineage>
        <taxon>Eukaryota</taxon>
        <taxon>Fungi</taxon>
        <taxon>Dikarya</taxon>
        <taxon>Ascomycota</taxon>
        <taxon>Saccharomycotina</taxon>
        <taxon>Saccharomycetes</taxon>
        <taxon>Saccharomycetales</taxon>
        <taxon>Saccharomycetaceae</taxon>
        <taxon>Nakaseomyces</taxon>
    </lineage>
</organism>
<comment type="caution">
    <text evidence="5">The sequence shown here is derived from an EMBL/GenBank/DDBJ whole genome shotgun (WGS) entry which is preliminary data.</text>
</comment>
<dbReference type="InterPro" id="IPR040234">
    <property type="entry name" value="QC/QCL"/>
</dbReference>
<dbReference type="Gene3D" id="3.40.630.10">
    <property type="entry name" value="Zn peptidases"/>
    <property type="match status" value="1"/>
</dbReference>
<reference evidence="5 6" key="1">
    <citation type="submission" date="2024-05" db="EMBL/GenBank/DDBJ databases">
        <title>Long read based assembly of the Candida bracarensis genome reveals expanded adhesin content.</title>
        <authorList>
            <person name="Marcet-Houben M."/>
            <person name="Ksiezopolska E."/>
            <person name="Gabaldon T."/>
        </authorList>
    </citation>
    <scope>NUCLEOTIDE SEQUENCE [LARGE SCALE GENOMIC DNA]</scope>
    <source>
        <strain evidence="5 6">CBM6</strain>
    </source>
</reference>
<evidence type="ECO:0000313" key="6">
    <source>
        <dbReference type="Proteomes" id="UP001623330"/>
    </source>
</evidence>
<dbReference type="SUPFAM" id="SSF53187">
    <property type="entry name" value="Zn-dependent exopeptidases"/>
    <property type="match status" value="1"/>
</dbReference>
<evidence type="ECO:0000256" key="2">
    <source>
        <dbReference type="ARBA" id="ARBA00023315"/>
    </source>
</evidence>
<dbReference type="PANTHER" id="PTHR12283">
    <property type="entry name" value="GLUTAMINYL-PEPTIDE CYCLOTRANSFERASE"/>
    <property type="match status" value="1"/>
</dbReference>
<evidence type="ECO:0000313" key="5">
    <source>
        <dbReference type="EMBL" id="KAL3232309.1"/>
    </source>
</evidence>
<evidence type="ECO:0000259" key="4">
    <source>
        <dbReference type="Pfam" id="PF04389"/>
    </source>
</evidence>
<keyword evidence="6" id="KW-1185">Reference proteome</keyword>
<dbReference type="EC" id="3.4.-.-" evidence="3"/>
<keyword evidence="3" id="KW-0645">Protease</keyword>
<accession>A0ABR4NU93</accession>
<name>A0ABR4NU93_9SACH</name>
<keyword evidence="3" id="KW-0732">Signal</keyword>
<feature type="chain" id="PRO_5045005405" description="Peptide hydrolase" evidence="3">
    <location>
        <begin position="18"/>
        <end position="367"/>
    </location>
</feature>
<feature type="domain" description="Peptidase M28" evidence="4">
    <location>
        <begin position="127"/>
        <end position="354"/>
    </location>
</feature>
<dbReference type="Pfam" id="PF04389">
    <property type="entry name" value="Peptidase_M28"/>
    <property type="match status" value="1"/>
</dbReference>
<keyword evidence="3" id="KW-0862">Zinc</keyword>
<feature type="signal peptide" evidence="3">
    <location>
        <begin position="1"/>
        <end position="17"/>
    </location>
</feature>
<keyword evidence="3" id="KW-0378">Hydrolase</keyword>
<evidence type="ECO:0000256" key="3">
    <source>
        <dbReference type="RuleBase" id="RU361240"/>
    </source>
</evidence>
<keyword evidence="1" id="KW-0808">Transferase</keyword>
<dbReference type="PANTHER" id="PTHR12283:SF6">
    <property type="entry name" value="GLUTAMINYL-PEPTIDE CYCLOTRANSFERASE-RELATED"/>
    <property type="match status" value="1"/>
</dbReference>
<keyword evidence="3" id="KW-0479">Metal-binding</keyword>
<gene>
    <name evidence="5" type="ORF">RNJ44_04225</name>
</gene>
<sequence>MFLVSWIYLVLCVTAEASGFHHDGTIENYGFRYLDYHLSHLKSELSIDTNDMSKKNLILPFNTTRVPGSPEALGIQEFIKSKFNMSLWELEEDNFQEKGYNYTNLIFTFKPLGNGEAEEDDDYDDDKDYIVLAAHYDTLISPKGFVGAMDSAASCSILLYIARFLQHAQRNDQYLMYPIIRDADKGIKILFFDGEEALVKWTDDDSIYGARHLASKWDSTGQNKDISLLALMDLIGASDELPIPSYFKNSHVYYKMLNEIENSYMDLARKGQRRPLTSTNNNGLKKSLDVHNLMYHQYNRNFMGDDHVPFYERNVPILHLIPSKFPATWHTIDDDYNHLDQQVIYKWALLMSEFALRSIEVPDSGVQ</sequence>
<evidence type="ECO:0000256" key="1">
    <source>
        <dbReference type="ARBA" id="ARBA00022679"/>
    </source>
</evidence>
<protein>
    <recommendedName>
        <fullName evidence="3">Peptide hydrolase</fullName>
        <ecNumber evidence="3">3.4.-.-</ecNumber>
    </recommendedName>
</protein>
<dbReference type="InterPro" id="IPR007484">
    <property type="entry name" value="Peptidase_M28"/>
</dbReference>
<proteinExistence type="inferred from homology"/>
<dbReference type="Proteomes" id="UP001623330">
    <property type="component" value="Unassembled WGS sequence"/>
</dbReference>
<keyword evidence="2" id="KW-0012">Acyltransferase</keyword>
<comment type="similarity">
    <text evidence="3">Belongs to the peptidase M28 family.</text>
</comment>
<dbReference type="EMBL" id="JBEVYD010000005">
    <property type="protein sequence ID" value="KAL3232309.1"/>
    <property type="molecule type" value="Genomic_DNA"/>
</dbReference>